<evidence type="ECO:0000313" key="8">
    <source>
        <dbReference type="Proteomes" id="UP000093080"/>
    </source>
</evidence>
<dbReference type="InterPro" id="IPR015424">
    <property type="entry name" value="PyrdxlP-dep_Trfase"/>
</dbReference>
<dbReference type="AlphaFoldDB" id="A0A1B9F5Z9"/>
<dbReference type="SUPFAM" id="SSF53383">
    <property type="entry name" value="PLP-dependent transferases"/>
    <property type="match status" value="1"/>
</dbReference>
<dbReference type="InterPro" id="IPR006235">
    <property type="entry name" value="OAc-hSer/O-AcSer_sulfhydrylase"/>
</dbReference>
<keyword evidence="8" id="KW-1185">Reference proteome</keyword>
<dbReference type="GO" id="GO:0071269">
    <property type="term" value="P:L-homocysteine biosynthetic process"/>
    <property type="evidence" value="ECO:0007669"/>
    <property type="project" value="TreeGrafter"/>
</dbReference>
<organism evidence="7 8">
    <name type="scientific">Dissulfuribacter thermophilus</name>
    <dbReference type="NCBI Taxonomy" id="1156395"/>
    <lineage>
        <taxon>Bacteria</taxon>
        <taxon>Pseudomonadati</taxon>
        <taxon>Thermodesulfobacteriota</taxon>
        <taxon>Dissulfuribacteria</taxon>
        <taxon>Dissulfuribacterales</taxon>
        <taxon>Dissulfuribacteraceae</taxon>
        <taxon>Dissulfuribacter</taxon>
    </lineage>
</organism>
<evidence type="ECO:0000256" key="1">
    <source>
        <dbReference type="ARBA" id="ARBA00001933"/>
    </source>
</evidence>
<dbReference type="InterPro" id="IPR054542">
    <property type="entry name" value="Cys_met_metab_PP"/>
</dbReference>
<dbReference type="PANTHER" id="PTHR43797">
    <property type="entry name" value="HOMOCYSTEINE/CYSTEINE SYNTHASE"/>
    <property type="match status" value="1"/>
</dbReference>
<dbReference type="Pfam" id="PF01053">
    <property type="entry name" value="Cys_Met_Meta_PP"/>
    <property type="match status" value="1"/>
</dbReference>
<sequence>MEKKKQWRFDTRVIHEAFRPEEWQGATQPPIFQTASHLHPTAESLSDTFGGKSQDHIYMRLTNPTNRVLEQKIASLEGGKAAVVTGSGMAAITTSCMALLRAGDEFVTGNSLFMSTYLLFSNVFKKYGITPRFVEPTDIDAICGAINDKTRFIYIETIGNPKMDVPDIKKIAKVAHDHGLPLLVDNTLATPYLCRPIELGADVVIHSTTKYLTGHGCATGGVVIDAGTFDWESGRFSDFKPFVHRKGPLAYIDRVWREIHINFGTTQAPFHSYLTAIGLDTLVVRMERHLKNAMKVAEFLNGHPEVRWVRYPGLPEHPCHEVARTQFEDKGFGALISFGLKDQDACFRFINNLNMIYHLANLGDCKTLVIHPYSTQYLSFPEETRRYLSITPDLVRLSVGIEAVEDILDDIAQALEGLT</sequence>
<evidence type="ECO:0000256" key="5">
    <source>
        <dbReference type="PIRSR" id="PIRSR001434-2"/>
    </source>
</evidence>
<keyword evidence="3" id="KW-0808">Transferase</keyword>
<dbReference type="PROSITE" id="PS00868">
    <property type="entry name" value="CYS_MET_METAB_PP"/>
    <property type="match status" value="1"/>
</dbReference>
<dbReference type="GO" id="GO:0019346">
    <property type="term" value="P:transsulfuration"/>
    <property type="evidence" value="ECO:0007669"/>
    <property type="project" value="InterPro"/>
</dbReference>
<dbReference type="PATRIC" id="fig|1156395.6.peg.1371"/>
<keyword evidence="4 5" id="KW-0663">Pyridoxal phosphate</keyword>
<evidence type="ECO:0000256" key="2">
    <source>
        <dbReference type="ARBA" id="ARBA00009077"/>
    </source>
</evidence>
<comment type="similarity">
    <text evidence="2 6">Belongs to the trans-sulfuration enzymes family.</text>
</comment>
<dbReference type="EMBL" id="MAGO01000006">
    <property type="protein sequence ID" value="OCC15235.1"/>
    <property type="molecule type" value="Genomic_DNA"/>
</dbReference>
<protein>
    <submittedName>
        <fullName evidence="7">O-acetylhomoserine sulfhydrylase</fullName>
    </submittedName>
</protein>
<dbReference type="InterPro" id="IPR015422">
    <property type="entry name" value="PyrdxlP-dep_Trfase_small"/>
</dbReference>
<dbReference type="GO" id="GO:0006535">
    <property type="term" value="P:cysteine biosynthetic process from serine"/>
    <property type="evidence" value="ECO:0007669"/>
    <property type="project" value="TreeGrafter"/>
</dbReference>
<dbReference type="PANTHER" id="PTHR43797:SF2">
    <property type="entry name" value="HOMOCYSTEINE_CYSTEINE SYNTHASE"/>
    <property type="match status" value="1"/>
</dbReference>
<comment type="cofactor">
    <cofactor evidence="1 6">
        <name>pyridoxal 5'-phosphate</name>
        <dbReference type="ChEBI" id="CHEBI:597326"/>
    </cofactor>
</comment>
<dbReference type="STRING" id="1156395.DBT_1358"/>
<gene>
    <name evidence="7" type="ORF">DBT_1358</name>
</gene>
<dbReference type="CDD" id="cd00614">
    <property type="entry name" value="CGS_like"/>
    <property type="match status" value="1"/>
</dbReference>
<proteinExistence type="inferred from homology"/>
<dbReference type="GO" id="GO:0005737">
    <property type="term" value="C:cytoplasm"/>
    <property type="evidence" value="ECO:0007669"/>
    <property type="project" value="TreeGrafter"/>
</dbReference>
<dbReference type="Gene3D" id="3.90.1150.10">
    <property type="entry name" value="Aspartate Aminotransferase, domain 1"/>
    <property type="match status" value="1"/>
</dbReference>
<evidence type="ECO:0000313" key="7">
    <source>
        <dbReference type="EMBL" id="OCC15235.1"/>
    </source>
</evidence>
<comment type="caution">
    <text evidence="7">The sequence shown here is derived from an EMBL/GenBank/DDBJ whole genome shotgun (WGS) entry which is preliminary data.</text>
</comment>
<name>A0A1B9F5Z9_9BACT</name>
<accession>A0A1B9F5Z9</accession>
<dbReference type="GO" id="GO:0004124">
    <property type="term" value="F:cysteine synthase activity"/>
    <property type="evidence" value="ECO:0007669"/>
    <property type="project" value="TreeGrafter"/>
</dbReference>
<dbReference type="Gene3D" id="3.40.640.10">
    <property type="entry name" value="Type I PLP-dependent aspartate aminotransferase-like (Major domain)"/>
    <property type="match status" value="1"/>
</dbReference>
<dbReference type="InterPro" id="IPR000277">
    <property type="entry name" value="Cys/Met-Metab_PyrdxlP-dep_enz"/>
</dbReference>
<dbReference type="FunFam" id="3.40.640.10:FF:000046">
    <property type="entry name" value="Cystathionine gamma-lyase"/>
    <property type="match status" value="1"/>
</dbReference>
<evidence type="ECO:0000256" key="4">
    <source>
        <dbReference type="ARBA" id="ARBA00022898"/>
    </source>
</evidence>
<dbReference type="InterPro" id="IPR015421">
    <property type="entry name" value="PyrdxlP-dep_Trfase_major"/>
</dbReference>
<dbReference type="Proteomes" id="UP000093080">
    <property type="component" value="Unassembled WGS sequence"/>
</dbReference>
<evidence type="ECO:0000256" key="3">
    <source>
        <dbReference type="ARBA" id="ARBA00022679"/>
    </source>
</evidence>
<dbReference type="OrthoDB" id="9805807at2"/>
<dbReference type="PIRSF" id="PIRSF001434">
    <property type="entry name" value="CGS"/>
    <property type="match status" value="1"/>
</dbReference>
<reference evidence="7 8" key="1">
    <citation type="submission" date="2016-06" db="EMBL/GenBank/DDBJ databases">
        <title>Respiratory ammonification of nitrate coupled to the oxidation of elemental sulfur in deep-sea autotrophic thermophilic bacteria.</title>
        <authorList>
            <person name="Slobodkina G.B."/>
            <person name="Mardanov A.V."/>
            <person name="Ravin N.V."/>
            <person name="Frolova A.A."/>
            <person name="Viryasiv M.B."/>
            <person name="Chernyh N.A."/>
            <person name="Bonch-Osmolovskaya E.A."/>
            <person name="Slobodkin A.I."/>
        </authorList>
    </citation>
    <scope>NUCLEOTIDE SEQUENCE [LARGE SCALE GENOMIC DNA]</scope>
    <source>
        <strain evidence="7 8">S69</strain>
    </source>
</reference>
<feature type="modified residue" description="N6-(pyridoxal phosphate)lysine" evidence="5">
    <location>
        <position position="210"/>
    </location>
</feature>
<dbReference type="RefSeq" id="WP_067618000.1">
    <property type="nucleotide sequence ID" value="NZ_MAGO01000006.1"/>
</dbReference>
<dbReference type="GO" id="GO:0003961">
    <property type="term" value="F:O-acetylhomoserine aminocarboxypropyltransferase activity"/>
    <property type="evidence" value="ECO:0007669"/>
    <property type="project" value="TreeGrafter"/>
</dbReference>
<evidence type="ECO:0000256" key="6">
    <source>
        <dbReference type="RuleBase" id="RU362118"/>
    </source>
</evidence>
<dbReference type="GO" id="GO:0030170">
    <property type="term" value="F:pyridoxal phosphate binding"/>
    <property type="evidence" value="ECO:0007669"/>
    <property type="project" value="InterPro"/>
</dbReference>